<reference evidence="2" key="1">
    <citation type="submission" date="2022-11" db="UniProtKB">
        <authorList>
            <consortium name="WormBaseParasite"/>
        </authorList>
    </citation>
    <scope>IDENTIFICATION</scope>
</reference>
<sequence length="132" mass="14879">MDMLRAHLIPWAHTIFGDDEWTFQQDGAPAHKASETQDFLRDNCPDISRSTSTSAMPTANGRSTAPISKLDYAIWSILMEKACQKPHPNVESLKRALKKAWKEITLVDLVKIVDNFPKRLQACIDTNGGHFE</sequence>
<name>A0A914DKG9_9BILA</name>
<dbReference type="AlphaFoldDB" id="A0A914DKG9"/>
<dbReference type="PANTHER" id="PTHR47326">
    <property type="entry name" value="TRANSPOSABLE ELEMENT TC3 TRANSPOSASE-LIKE PROTEIN"/>
    <property type="match status" value="1"/>
</dbReference>
<evidence type="ECO:0000313" key="1">
    <source>
        <dbReference type="Proteomes" id="UP000887540"/>
    </source>
</evidence>
<dbReference type="GO" id="GO:0003676">
    <property type="term" value="F:nucleic acid binding"/>
    <property type="evidence" value="ECO:0007669"/>
    <property type="project" value="InterPro"/>
</dbReference>
<dbReference type="Proteomes" id="UP000887540">
    <property type="component" value="Unplaced"/>
</dbReference>
<keyword evidence="1" id="KW-1185">Reference proteome</keyword>
<dbReference type="InterPro" id="IPR036397">
    <property type="entry name" value="RNaseH_sf"/>
</dbReference>
<dbReference type="PANTHER" id="PTHR47326:SF1">
    <property type="entry name" value="HTH PSQ-TYPE DOMAIN-CONTAINING PROTEIN"/>
    <property type="match status" value="1"/>
</dbReference>
<organism evidence="1 2">
    <name type="scientific">Acrobeloides nanus</name>
    <dbReference type="NCBI Taxonomy" id="290746"/>
    <lineage>
        <taxon>Eukaryota</taxon>
        <taxon>Metazoa</taxon>
        <taxon>Ecdysozoa</taxon>
        <taxon>Nematoda</taxon>
        <taxon>Chromadorea</taxon>
        <taxon>Rhabditida</taxon>
        <taxon>Tylenchina</taxon>
        <taxon>Cephalobomorpha</taxon>
        <taxon>Cephaloboidea</taxon>
        <taxon>Cephalobidae</taxon>
        <taxon>Acrobeloides</taxon>
    </lineage>
</organism>
<accession>A0A914DKG9</accession>
<dbReference type="WBParaSite" id="ACRNAN_scaffold29668.g13015.t1">
    <property type="protein sequence ID" value="ACRNAN_scaffold29668.g13015.t1"/>
    <property type="gene ID" value="ACRNAN_scaffold29668.g13015"/>
</dbReference>
<protein>
    <submittedName>
        <fullName evidence="2">Transposase</fullName>
    </submittedName>
</protein>
<proteinExistence type="predicted"/>
<evidence type="ECO:0000313" key="2">
    <source>
        <dbReference type="WBParaSite" id="ACRNAN_scaffold29668.g13015.t1"/>
    </source>
</evidence>
<dbReference type="Gene3D" id="3.30.420.10">
    <property type="entry name" value="Ribonuclease H-like superfamily/Ribonuclease H"/>
    <property type="match status" value="1"/>
</dbReference>